<name>A0A4Y4D538_KOCVA</name>
<keyword evidence="2" id="KW-1185">Reference proteome</keyword>
<comment type="caution">
    <text evidence="1">The sequence shown here is derived from an EMBL/GenBank/DDBJ whole genome shotgun (WGS) entry which is preliminary data.</text>
</comment>
<dbReference type="Proteomes" id="UP000315730">
    <property type="component" value="Unassembled WGS sequence"/>
</dbReference>
<protein>
    <submittedName>
        <fullName evidence="1">Uncharacterized protein</fullName>
    </submittedName>
</protein>
<dbReference type="AlphaFoldDB" id="A0A4Y4D538"/>
<dbReference type="EMBL" id="BJNW01000005">
    <property type="protein sequence ID" value="GEC98673.1"/>
    <property type="molecule type" value="Genomic_DNA"/>
</dbReference>
<evidence type="ECO:0000313" key="1">
    <source>
        <dbReference type="EMBL" id="GEC98673.1"/>
    </source>
</evidence>
<gene>
    <name evidence="1" type="ORF">KVA01_08280</name>
</gene>
<sequence length="50" mass="5472">MSNPTTARRMGEAGRARARLFTWDLVAHRMLQAAGLEPRNGAAWDGLFSG</sequence>
<proteinExistence type="predicted"/>
<reference evidence="1 2" key="1">
    <citation type="submission" date="2019-06" db="EMBL/GenBank/DDBJ databases">
        <title>Whole genome shotgun sequence of Kocuria varians NBRC 15358.</title>
        <authorList>
            <person name="Hosoyama A."/>
            <person name="Uohara A."/>
            <person name="Ohji S."/>
            <person name="Ichikawa N."/>
        </authorList>
    </citation>
    <scope>NUCLEOTIDE SEQUENCE [LARGE SCALE GENOMIC DNA]</scope>
    <source>
        <strain evidence="1 2">NBRC 15358</strain>
    </source>
</reference>
<evidence type="ECO:0000313" key="2">
    <source>
        <dbReference type="Proteomes" id="UP000315730"/>
    </source>
</evidence>
<accession>A0A4Y4D538</accession>
<organism evidence="1 2">
    <name type="scientific">Kocuria varians</name>
    <name type="common">Micrococcus varians</name>
    <dbReference type="NCBI Taxonomy" id="1272"/>
    <lineage>
        <taxon>Bacteria</taxon>
        <taxon>Bacillati</taxon>
        <taxon>Actinomycetota</taxon>
        <taxon>Actinomycetes</taxon>
        <taxon>Micrococcales</taxon>
        <taxon>Micrococcaceae</taxon>
        <taxon>Kocuria</taxon>
    </lineage>
</organism>
<dbReference type="RefSeq" id="WP_170221118.1">
    <property type="nucleotide sequence ID" value="NZ_BJNW01000005.1"/>
</dbReference>
<dbReference type="SUPFAM" id="SSF53756">
    <property type="entry name" value="UDP-Glycosyltransferase/glycogen phosphorylase"/>
    <property type="match status" value="1"/>
</dbReference>
<dbReference type="STRING" id="1272.GCA_900014985_00171"/>